<keyword evidence="14" id="KW-1185">Reference proteome</keyword>
<feature type="transmembrane region" description="Helical" evidence="12">
    <location>
        <begin position="90"/>
        <end position="115"/>
    </location>
</feature>
<keyword evidence="3" id="KW-0813">Transport</keyword>
<dbReference type="PANTHER" id="PTHR30365">
    <property type="entry name" value="CYTOCHROME D UBIQUINOL OXIDASE"/>
    <property type="match status" value="1"/>
</dbReference>
<feature type="transmembrane region" description="Helical" evidence="12">
    <location>
        <begin position="358"/>
        <end position="387"/>
    </location>
</feature>
<evidence type="ECO:0000256" key="4">
    <source>
        <dbReference type="ARBA" id="ARBA00022475"/>
    </source>
</evidence>
<reference evidence="13 14" key="1">
    <citation type="submission" date="2020-03" db="EMBL/GenBank/DDBJ databases">
        <title>WGS of the type strain of Planosporangium spp.</title>
        <authorList>
            <person name="Thawai C."/>
        </authorList>
    </citation>
    <scope>NUCLEOTIDE SEQUENCE [LARGE SCALE GENOMIC DNA]</scope>
    <source>
        <strain evidence="13 14">TBRC 5610</strain>
    </source>
</reference>
<gene>
    <name evidence="13" type="ORF">HC031_01690</name>
</gene>
<feature type="transmembrane region" description="Helical" evidence="12">
    <location>
        <begin position="12"/>
        <end position="34"/>
    </location>
</feature>
<keyword evidence="9 12" id="KW-1133">Transmembrane helix</keyword>
<name>A0ABX0XRI8_9ACTN</name>
<evidence type="ECO:0000256" key="2">
    <source>
        <dbReference type="ARBA" id="ARBA00009819"/>
    </source>
</evidence>
<feature type="transmembrane region" description="Helical" evidence="12">
    <location>
        <begin position="316"/>
        <end position="338"/>
    </location>
</feature>
<evidence type="ECO:0000256" key="1">
    <source>
        <dbReference type="ARBA" id="ARBA00004651"/>
    </source>
</evidence>
<keyword evidence="11 12" id="KW-0472">Membrane</keyword>
<keyword evidence="4" id="KW-1003">Cell membrane</keyword>
<comment type="caution">
    <text evidence="13">The sequence shown here is derived from an EMBL/GenBank/DDBJ whole genome shotgun (WGS) entry which is preliminary data.</text>
</comment>
<evidence type="ECO:0000256" key="11">
    <source>
        <dbReference type="ARBA" id="ARBA00023136"/>
    </source>
</evidence>
<evidence type="ECO:0000256" key="3">
    <source>
        <dbReference type="ARBA" id="ARBA00022448"/>
    </source>
</evidence>
<keyword evidence="6 12" id="KW-0812">Transmembrane</keyword>
<feature type="transmembrane region" description="Helical" evidence="12">
    <location>
        <begin position="181"/>
        <end position="203"/>
    </location>
</feature>
<dbReference type="Proteomes" id="UP000722989">
    <property type="component" value="Unassembled WGS sequence"/>
</dbReference>
<evidence type="ECO:0000256" key="7">
    <source>
        <dbReference type="ARBA" id="ARBA00022723"/>
    </source>
</evidence>
<evidence type="ECO:0000313" key="13">
    <source>
        <dbReference type="EMBL" id="NJC68441.1"/>
    </source>
</evidence>
<evidence type="ECO:0000313" key="14">
    <source>
        <dbReference type="Proteomes" id="UP000722989"/>
    </source>
</evidence>
<evidence type="ECO:0000256" key="12">
    <source>
        <dbReference type="SAM" id="Phobius"/>
    </source>
</evidence>
<evidence type="ECO:0000256" key="6">
    <source>
        <dbReference type="ARBA" id="ARBA00022692"/>
    </source>
</evidence>
<keyword evidence="10" id="KW-0408">Iron</keyword>
<evidence type="ECO:0000256" key="8">
    <source>
        <dbReference type="ARBA" id="ARBA00022982"/>
    </source>
</evidence>
<evidence type="ECO:0000256" key="10">
    <source>
        <dbReference type="ARBA" id="ARBA00023004"/>
    </source>
</evidence>
<comment type="subcellular location">
    <subcellularLocation>
        <location evidence="1">Cell membrane</location>
        <topology evidence="1">Multi-pass membrane protein</topology>
    </subcellularLocation>
</comment>
<dbReference type="InterPro" id="IPR002585">
    <property type="entry name" value="Cyt-d_ubiquinol_oxidase_su_1"/>
</dbReference>
<keyword evidence="5" id="KW-0349">Heme</keyword>
<comment type="similarity">
    <text evidence="2">Belongs to the cytochrome ubiquinol oxidase subunit 1 family.</text>
</comment>
<evidence type="ECO:0000256" key="5">
    <source>
        <dbReference type="ARBA" id="ARBA00022617"/>
    </source>
</evidence>
<accession>A0ABX0XRI8</accession>
<feature type="transmembrane region" description="Helical" evidence="12">
    <location>
        <begin position="285"/>
        <end position="304"/>
    </location>
</feature>
<feature type="transmembrane region" description="Helical" evidence="12">
    <location>
        <begin position="55"/>
        <end position="78"/>
    </location>
</feature>
<proteinExistence type="inferred from homology"/>
<sequence length="419" mass="44601">MGAAGPARLEFALTASVHFLFVLLTLGLVTLVAIMQTRYARTGDAELGRMTRFWGLLYVINYAVGIATGLVMEFQFGLNWRNLGGAFGDVFGAPLAMETIVAFVAESTLLGMWIFGWGHLGRRLHTALIWGVALTAYLSAGWVLVSNAFLQHPVGYAVGPDGVARLTSFAALLGNPTLGLALGHVVTAGLLTGGVFVAGVSAWHLRRRPDDPLFRRSLRYGLRTAVGGGLFVVAFGGPQYAVIDALQPAKLATGARLANLQADLAARFGPGDYAPPAWIQHARDLMMELWLLLFALAVVAALVLRRRALDRPGSRALLRALVWAMPLPFVAAVCGWLFREVGRQPWVVYGLLRTSDAASPMSAGALAASLAVFGALVAGLAVTDWWLLARYARRGPGDEFLPDPGPVGADPVAFSAAEA</sequence>
<dbReference type="EMBL" id="JAATVY010000001">
    <property type="protein sequence ID" value="NJC68441.1"/>
    <property type="molecule type" value="Genomic_DNA"/>
</dbReference>
<evidence type="ECO:0000256" key="9">
    <source>
        <dbReference type="ARBA" id="ARBA00022989"/>
    </source>
</evidence>
<keyword evidence="7" id="KW-0479">Metal-binding</keyword>
<dbReference type="RefSeq" id="WP_167923319.1">
    <property type="nucleotide sequence ID" value="NZ_JAATVY010000001.1"/>
</dbReference>
<dbReference type="PANTHER" id="PTHR30365:SF15">
    <property type="entry name" value="CYTOCHROME BD UBIQUINOL OXIDASE SUBUNIT 1"/>
    <property type="match status" value="1"/>
</dbReference>
<feature type="transmembrane region" description="Helical" evidence="12">
    <location>
        <begin position="127"/>
        <end position="145"/>
    </location>
</feature>
<feature type="transmembrane region" description="Helical" evidence="12">
    <location>
        <begin position="224"/>
        <end position="243"/>
    </location>
</feature>
<protein>
    <submittedName>
        <fullName evidence="13">Cytochrome ubiquinol oxidase subunit I</fullName>
    </submittedName>
</protein>
<keyword evidence="8" id="KW-0249">Electron transport</keyword>
<dbReference type="PIRSF" id="PIRSF006446">
    <property type="entry name" value="Cyt_quinol_oxidase_1"/>
    <property type="match status" value="1"/>
</dbReference>
<organism evidence="13 14">
    <name type="scientific">Planosporangium thailandense</name>
    <dbReference type="NCBI Taxonomy" id="765197"/>
    <lineage>
        <taxon>Bacteria</taxon>
        <taxon>Bacillati</taxon>
        <taxon>Actinomycetota</taxon>
        <taxon>Actinomycetes</taxon>
        <taxon>Micromonosporales</taxon>
        <taxon>Micromonosporaceae</taxon>
        <taxon>Planosporangium</taxon>
    </lineage>
</organism>
<dbReference type="Pfam" id="PF01654">
    <property type="entry name" value="Cyt_bd_oxida_I"/>
    <property type="match status" value="2"/>
</dbReference>